<dbReference type="GO" id="GO:0016740">
    <property type="term" value="F:transferase activity"/>
    <property type="evidence" value="ECO:0007669"/>
    <property type="project" value="UniProtKB-KW"/>
</dbReference>
<accession>A0AAN1QPR8</accession>
<dbReference type="PANTHER" id="PTHR36836:SF1">
    <property type="entry name" value="COLANIC ACID BIOSYNTHESIS PROTEIN WCAK"/>
    <property type="match status" value="1"/>
</dbReference>
<sequence>MRALLCGYYGEGNGGDEALLAALLQLLPPTLEPLVLSGNPAATQACYGVEACDRRSGMAVWQALRRSDVFIFGGGSLIQDVTSWTSPLYYCGLMGLAQQMGLKTIAWAQGIGPLQRKRTRWLARKTFQHCDRITVRDRGSAALLEDWGIAAAIAPDPVWALDPLPLDQPLSSQEAIAVCLRPHADLTPERSDRLKTALIALQAQTQAPVLLIPFHHQQDRPLAEAWASVIPQAQVVDWQHPRQLLSYFQSVRLTIAMRFHGLVMAAAAGNRCFGLSYDPKVRRFLDALEQPGWDLPDIPDSAEAIAAAWLQAWQTDPIRPEAIADLRQQVEVHRQALII</sequence>
<evidence type="ECO:0000313" key="2">
    <source>
        <dbReference type="EMBL" id="AZB73262.1"/>
    </source>
</evidence>
<evidence type="ECO:0000259" key="1">
    <source>
        <dbReference type="Pfam" id="PF04230"/>
    </source>
</evidence>
<dbReference type="RefSeq" id="WP_208673875.1">
    <property type="nucleotide sequence ID" value="NZ_CP030139.2"/>
</dbReference>
<dbReference type="InterPro" id="IPR007345">
    <property type="entry name" value="Polysacch_pyruvyl_Trfase"/>
</dbReference>
<evidence type="ECO:0000313" key="3">
    <source>
        <dbReference type="Proteomes" id="UP000267249"/>
    </source>
</evidence>
<proteinExistence type="predicted"/>
<keyword evidence="2" id="KW-0808">Transferase</keyword>
<protein>
    <submittedName>
        <fullName evidence="2">Polysaccharide pyruvyl transferase CsaB</fullName>
    </submittedName>
</protein>
<reference evidence="2 3" key="1">
    <citation type="journal article" date="2018" name="Sci. Rep.">
        <title>Genome Features and Biochemical Characteristics of a Robust, Fast Growing and Naturally Transformable Cyanobacterium Synechococcus elongatus PCC 11801 Isolated from India.</title>
        <authorList>
            <person name="Jaiswal D."/>
            <person name="Sengupta A."/>
            <person name="Sohoni S."/>
            <person name="Sengupta S."/>
            <person name="Phadnavis A.G."/>
            <person name="Pakrasi H.B."/>
            <person name="Wangikar P.P."/>
        </authorList>
    </citation>
    <scope>NUCLEOTIDE SEQUENCE [LARGE SCALE GENOMIC DNA]</scope>
    <source>
        <strain evidence="2 3">PCC 11801</strain>
    </source>
</reference>
<dbReference type="Pfam" id="PF04230">
    <property type="entry name" value="PS_pyruv_trans"/>
    <property type="match status" value="1"/>
</dbReference>
<feature type="domain" description="Polysaccharide pyruvyl transferase" evidence="1">
    <location>
        <begin position="13"/>
        <end position="279"/>
    </location>
</feature>
<dbReference type="AlphaFoldDB" id="A0AAN1QPR8"/>
<dbReference type="EMBL" id="CP030139">
    <property type="protein sequence ID" value="AZB73262.1"/>
    <property type="molecule type" value="Genomic_DNA"/>
</dbReference>
<dbReference type="NCBIfam" id="TIGR03609">
    <property type="entry name" value="S_layer_CsaB"/>
    <property type="match status" value="1"/>
</dbReference>
<dbReference type="InterPro" id="IPR019896">
    <property type="entry name" value="Polysacch_pyruvyl_Trfase_CsaB"/>
</dbReference>
<organism evidence="2 3">
    <name type="scientific">Synechococcus elongatus PCC 11801</name>
    <dbReference type="NCBI Taxonomy" id="2219813"/>
    <lineage>
        <taxon>Bacteria</taxon>
        <taxon>Bacillati</taxon>
        <taxon>Cyanobacteriota</taxon>
        <taxon>Cyanophyceae</taxon>
        <taxon>Synechococcales</taxon>
        <taxon>Synechococcaceae</taxon>
        <taxon>Synechococcus</taxon>
    </lineage>
</organism>
<gene>
    <name evidence="2" type="primary">csaB</name>
    <name evidence="2" type="ORF">DOP62_11530</name>
</gene>
<name>A0AAN1QPR8_SYNEL</name>
<dbReference type="PANTHER" id="PTHR36836">
    <property type="entry name" value="COLANIC ACID BIOSYNTHESIS PROTEIN WCAK"/>
    <property type="match status" value="1"/>
</dbReference>
<dbReference type="Proteomes" id="UP000267249">
    <property type="component" value="Chromosome"/>
</dbReference>